<evidence type="ECO:0000313" key="2">
    <source>
        <dbReference type="EMBL" id="EKX39663.1"/>
    </source>
</evidence>
<evidence type="ECO:0000313" key="3">
    <source>
        <dbReference type="EnsemblProtists" id="EKX39663"/>
    </source>
</evidence>
<evidence type="ECO:0000256" key="1">
    <source>
        <dbReference type="SAM" id="MobiDB-lite"/>
    </source>
</evidence>
<dbReference type="AlphaFoldDB" id="L1ITU7"/>
<dbReference type="EnsemblProtists" id="EKX39663">
    <property type="protein sequence ID" value="EKX39663"/>
    <property type="gene ID" value="GUITHDRAFT_114160"/>
</dbReference>
<feature type="compositionally biased region" description="Polar residues" evidence="1">
    <location>
        <begin position="283"/>
        <end position="306"/>
    </location>
</feature>
<feature type="region of interest" description="Disordered" evidence="1">
    <location>
        <begin position="239"/>
        <end position="347"/>
    </location>
</feature>
<keyword evidence="4" id="KW-1185">Reference proteome</keyword>
<dbReference type="Proteomes" id="UP000011087">
    <property type="component" value="Unassembled WGS sequence"/>
</dbReference>
<proteinExistence type="predicted"/>
<protein>
    <submittedName>
        <fullName evidence="2 3">Uncharacterized protein</fullName>
    </submittedName>
</protein>
<sequence length="442" mass="49203">MKVPWYMEEPKNPVPTLDKDARIELLHKENAFLLSQIRALESTLLHHYLFSQQKMSVILELLEQLSDALLRKMFLSRECCDRDEQKGMSDLSFDTGVETERTPSPAALLLQPSPYPFDMMVATKQHALTDGKDSQLRMIRSLAQDICCELKTITCLSSELQVASEEQSEQAAPFGRSSSRDMLELSTSCSDSQLQARFMAKLAEAVPARYRERLSMEAWEAARIADEQGEDETATCNVLSSDEPVDSCDEASPRSSSKRHARADGNPNRLDRLRRSSESRTSVDQPSVVSRLQSPQRASPSNLQKNSPRRKLVSGDEADMYQGRRGGRDPRGSSTSAAPVRGREEQEARSCLMLCEKANKREAEDILCEALKLNPNHPAVLLAFADLLAARYGDKRQADILHLRETAMQLQAPPPPSPSEKGNHPLLGGETRVGVKGRGRDG</sequence>
<feature type="region of interest" description="Disordered" evidence="1">
    <location>
        <begin position="166"/>
        <end position="186"/>
    </location>
</feature>
<dbReference type="GeneID" id="17296439"/>
<reference evidence="3" key="3">
    <citation type="submission" date="2016-03" db="UniProtKB">
        <authorList>
            <consortium name="EnsemblProtists"/>
        </authorList>
    </citation>
    <scope>IDENTIFICATION</scope>
</reference>
<dbReference type="PaxDb" id="55529-EKX39663"/>
<feature type="compositionally biased region" description="Basic and acidic residues" evidence="1">
    <location>
        <begin position="269"/>
        <end position="278"/>
    </location>
</feature>
<evidence type="ECO:0000313" key="4">
    <source>
        <dbReference type="Proteomes" id="UP000011087"/>
    </source>
</evidence>
<reference evidence="2 4" key="1">
    <citation type="journal article" date="2012" name="Nature">
        <title>Algal genomes reveal evolutionary mosaicism and the fate of nucleomorphs.</title>
        <authorList>
            <consortium name="DOE Joint Genome Institute"/>
            <person name="Curtis B.A."/>
            <person name="Tanifuji G."/>
            <person name="Burki F."/>
            <person name="Gruber A."/>
            <person name="Irimia M."/>
            <person name="Maruyama S."/>
            <person name="Arias M.C."/>
            <person name="Ball S.G."/>
            <person name="Gile G.H."/>
            <person name="Hirakawa Y."/>
            <person name="Hopkins J.F."/>
            <person name="Kuo A."/>
            <person name="Rensing S.A."/>
            <person name="Schmutz J."/>
            <person name="Symeonidi A."/>
            <person name="Elias M."/>
            <person name="Eveleigh R.J."/>
            <person name="Herman E.K."/>
            <person name="Klute M.J."/>
            <person name="Nakayama T."/>
            <person name="Obornik M."/>
            <person name="Reyes-Prieto A."/>
            <person name="Armbrust E.V."/>
            <person name="Aves S.J."/>
            <person name="Beiko R.G."/>
            <person name="Coutinho P."/>
            <person name="Dacks J.B."/>
            <person name="Durnford D.G."/>
            <person name="Fast N.M."/>
            <person name="Green B.R."/>
            <person name="Grisdale C.J."/>
            <person name="Hempel F."/>
            <person name="Henrissat B."/>
            <person name="Hoppner M.P."/>
            <person name="Ishida K."/>
            <person name="Kim E."/>
            <person name="Koreny L."/>
            <person name="Kroth P.G."/>
            <person name="Liu Y."/>
            <person name="Malik S.B."/>
            <person name="Maier U.G."/>
            <person name="McRose D."/>
            <person name="Mock T."/>
            <person name="Neilson J.A."/>
            <person name="Onodera N.T."/>
            <person name="Poole A.M."/>
            <person name="Pritham E.J."/>
            <person name="Richards T.A."/>
            <person name="Rocap G."/>
            <person name="Roy S.W."/>
            <person name="Sarai C."/>
            <person name="Schaack S."/>
            <person name="Shirato S."/>
            <person name="Slamovits C.H."/>
            <person name="Spencer D.F."/>
            <person name="Suzuki S."/>
            <person name="Worden A.Z."/>
            <person name="Zauner S."/>
            <person name="Barry K."/>
            <person name="Bell C."/>
            <person name="Bharti A.K."/>
            <person name="Crow J.A."/>
            <person name="Grimwood J."/>
            <person name="Kramer R."/>
            <person name="Lindquist E."/>
            <person name="Lucas S."/>
            <person name="Salamov A."/>
            <person name="McFadden G.I."/>
            <person name="Lane C.E."/>
            <person name="Keeling P.J."/>
            <person name="Gray M.W."/>
            <person name="Grigoriev I.V."/>
            <person name="Archibald J.M."/>
        </authorList>
    </citation>
    <scope>NUCLEOTIDE SEQUENCE</scope>
    <source>
        <strain evidence="2 4">CCMP2712</strain>
    </source>
</reference>
<feature type="region of interest" description="Disordered" evidence="1">
    <location>
        <begin position="410"/>
        <end position="442"/>
    </location>
</feature>
<dbReference type="RefSeq" id="XP_005826643.1">
    <property type="nucleotide sequence ID" value="XM_005826586.1"/>
</dbReference>
<accession>L1ITU7</accession>
<reference evidence="4" key="2">
    <citation type="submission" date="2012-11" db="EMBL/GenBank/DDBJ databases">
        <authorList>
            <person name="Kuo A."/>
            <person name="Curtis B.A."/>
            <person name="Tanifuji G."/>
            <person name="Burki F."/>
            <person name="Gruber A."/>
            <person name="Irimia M."/>
            <person name="Maruyama S."/>
            <person name="Arias M.C."/>
            <person name="Ball S.G."/>
            <person name="Gile G.H."/>
            <person name="Hirakawa Y."/>
            <person name="Hopkins J.F."/>
            <person name="Rensing S.A."/>
            <person name="Schmutz J."/>
            <person name="Symeonidi A."/>
            <person name="Elias M."/>
            <person name="Eveleigh R.J."/>
            <person name="Herman E.K."/>
            <person name="Klute M.J."/>
            <person name="Nakayama T."/>
            <person name="Obornik M."/>
            <person name="Reyes-Prieto A."/>
            <person name="Armbrust E.V."/>
            <person name="Aves S.J."/>
            <person name="Beiko R.G."/>
            <person name="Coutinho P."/>
            <person name="Dacks J.B."/>
            <person name="Durnford D.G."/>
            <person name="Fast N.M."/>
            <person name="Green B.R."/>
            <person name="Grisdale C."/>
            <person name="Hempe F."/>
            <person name="Henrissat B."/>
            <person name="Hoppner M.P."/>
            <person name="Ishida K.-I."/>
            <person name="Kim E."/>
            <person name="Koreny L."/>
            <person name="Kroth P.G."/>
            <person name="Liu Y."/>
            <person name="Malik S.-B."/>
            <person name="Maier U.G."/>
            <person name="McRose D."/>
            <person name="Mock T."/>
            <person name="Neilson J.A."/>
            <person name="Onodera N.T."/>
            <person name="Poole A.M."/>
            <person name="Pritham E.J."/>
            <person name="Richards T.A."/>
            <person name="Rocap G."/>
            <person name="Roy S.W."/>
            <person name="Sarai C."/>
            <person name="Schaack S."/>
            <person name="Shirato S."/>
            <person name="Slamovits C.H."/>
            <person name="Spencer D.F."/>
            <person name="Suzuki S."/>
            <person name="Worden A.Z."/>
            <person name="Zauner S."/>
            <person name="Barry K."/>
            <person name="Bell C."/>
            <person name="Bharti A.K."/>
            <person name="Crow J.A."/>
            <person name="Grimwood J."/>
            <person name="Kramer R."/>
            <person name="Lindquist E."/>
            <person name="Lucas S."/>
            <person name="Salamov A."/>
            <person name="McFadden G.I."/>
            <person name="Lane C.E."/>
            <person name="Keeling P.J."/>
            <person name="Gray M.W."/>
            <person name="Grigoriev I.V."/>
            <person name="Archibald J.M."/>
        </authorList>
    </citation>
    <scope>NUCLEOTIDE SEQUENCE</scope>
    <source>
        <strain evidence="4">CCMP2712</strain>
    </source>
</reference>
<dbReference type="HOGENOM" id="CLU_620333_0_0_1"/>
<gene>
    <name evidence="2" type="ORF">GUITHDRAFT_114160</name>
</gene>
<organism evidence="2">
    <name type="scientific">Guillardia theta (strain CCMP2712)</name>
    <name type="common">Cryptophyte</name>
    <dbReference type="NCBI Taxonomy" id="905079"/>
    <lineage>
        <taxon>Eukaryota</taxon>
        <taxon>Cryptophyceae</taxon>
        <taxon>Pyrenomonadales</taxon>
        <taxon>Geminigeraceae</taxon>
        <taxon>Guillardia</taxon>
    </lineage>
</organism>
<name>L1ITU7_GUITC</name>
<dbReference type="KEGG" id="gtt:GUITHDRAFT_114160"/>
<dbReference type="EMBL" id="JH993037">
    <property type="protein sequence ID" value="EKX39663.1"/>
    <property type="molecule type" value="Genomic_DNA"/>
</dbReference>